<feature type="region of interest" description="Disordered" evidence="1">
    <location>
        <begin position="106"/>
        <end position="131"/>
    </location>
</feature>
<reference evidence="2 3" key="1">
    <citation type="submission" date="2015-08" db="EMBL/GenBank/DDBJ databases">
        <title>Next Generation Sequencing and Analysis of the Genome of Puccinia sorghi L Schw, the Causal Agent of Maize Common Rust.</title>
        <authorList>
            <person name="Rochi L."/>
            <person name="Burguener G."/>
            <person name="Darino M."/>
            <person name="Turjanski A."/>
            <person name="Kreff E."/>
            <person name="Dieguez M.J."/>
            <person name="Sacco F."/>
        </authorList>
    </citation>
    <scope>NUCLEOTIDE SEQUENCE [LARGE SCALE GENOMIC DNA]</scope>
    <source>
        <strain evidence="2 3">RO10H11247</strain>
    </source>
</reference>
<keyword evidence="3" id="KW-1185">Reference proteome</keyword>
<evidence type="ECO:0000313" key="3">
    <source>
        <dbReference type="Proteomes" id="UP000037035"/>
    </source>
</evidence>
<proteinExistence type="predicted"/>
<feature type="compositionally biased region" description="Basic and acidic residues" evidence="1">
    <location>
        <begin position="107"/>
        <end position="122"/>
    </location>
</feature>
<name>A0A0L6VK29_9BASI</name>
<accession>A0A0L6VK29</accession>
<organism evidence="2 3">
    <name type="scientific">Puccinia sorghi</name>
    <dbReference type="NCBI Taxonomy" id="27349"/>
    <lineage>
        <taxon>Eukaryota</taxon>
        <taxon>Fungi</taxon>
        <taxon>Dikarya</taxon>
        <taxon>Basidiomycota</taxon>
        <taxon>Pucciniomycotina</taxon>
        <taxon>Pucciniomycetes</taxon>
        <taxon>Pucciniales</taxon>
        <taxon>Pucciniaceae</taxon>
        <taxon>Puccinia</taxon>
    </lineage>
</organism>
<dbReference type="Proteomes" id="UP000037035">
    <property type="component" value="Unassembled WGS sequence"/>
</dbReference>
<evidence type="ECO:0000313" key="2">
    <source>
        <dbReference type="EMBL" id="KNZ60480.1"/>
    </source>
</evidence>
<comment type="caution">
    <text evidence="2">The sequence shown here is derived from an EMBL/GenBank/DDBJ whole genome shotgun (WGS) entry which is preliminary data.</text>
</comment>
<dbReference type="VEuPathDB" id="FungiDB:VP01_15494g1"/>
<dbReference type="EMBL" id="LAVV01006102">
    <property type="protein sequence ID" value="KNZ60480.1"/>
    <property type="molecule type" value="Genomic_DNA"/>
</dbReference>
<sequence length="131" mass="15308">TLKGAREARSKLGKHTMHLSEFNICYVQTSLSQLGLWCCMPNLNEQPDSLYNEAHQIFVIKSFRQLTAGGAYKYMNMNEAYINDLELLKQAYDHYVHYSFTKKVAKERKEEGKHHRDEERKLIQTAPERVG</sequence>
<protein>
    <submittedName>
        <fullName evidence="2">Uncharacterized protein</fullName>
    </submittedName>
</protein>
<evidence type="ECO:0000256" key="1">
    <source>
        <dbReference type="SAM" id="MobiDB-lite"/>
    </source>
</evidence>
<dbReference type="OrthoDB" id="2507162at2759"/>
<dbReference type="AlphaFoldDB" id="A0A0L6VK29"/>
<feature type="non-terminal residue" evidence="2">
    <location>
        <position position="131"/>
    </location>
</feature>
<gene>
    <name evidence="2" type="ORF">VP01_15494g1</name>
</gene>
<feature type="non-terminal residue" evidence="2">
    <location>
        <position position="1"/>
    </location>
</feature>